<sequence length="94" mass="10371">MHAATYNSGNAGTDGKVSCAGLYDFKMVSLAQMRKPFLKKGLISTVSWKCAGHGKKKSRKSGSQGKTGRKIRPIHRLENCLKSRENPDEYSNIL</sequence>
<dbReference type="RefSeq" id="WP_310865694.1">
    <property type="nucleotide sequence ID" value="NZ_JAVLSF010000013.1"/>
</dbReference>
<proteinExistence type="predicted"/>
<evidence type="ECO:0000313" key="2">
    <source>
        <dbReference type="EMBL" id="MDR9775231.1"/>
    </source>
</evidence>
<organism evidence="2 3">
    <name type="scientific">Rhizobium hidalgonense</name>
    <dbReference type="NCBI Taxonomy" id="1538159"/>
    <lineage>
        <taxon>Bacteria</taxon>
        <taxon>Pseudomonadati</taxon>
        <taxon>Pseudomonadota</taxon>
        <taxon>Alphaproteobacteria</taxon>
        <taxon>Hyphomicrobiales</taxon>
        <taxon>Rhizobiaceae</taxon>
        <taxon>Rhizobium/Agrobacterium group</taxon>
        <taxon>Rhizobium</taxon>
    </lineage>
</organism>
<dbReference type="EMBL" id="JAVLSF010000013">
    <property type="protein sequence ID" value="MDR9775231.1"/>
    <property type="molecule type" value="Genomic_DNA"/>
</dbReference>
<protein>
    <submittedName>
        <fullName evidence="2">Uncharacterized protein</fullName>
    </submittedName>
</protein>
<reference evidence="2" key="1">
    <citation type="submission" date="2023-04" db="EMBL/GenBank/DDBJ databases">
        <title>Genomic characterization of faba bean (Vicia faba) microsymbionts in Mexican soils.</title>
        <authorList>
            <person name="Rivera Orduna F.N."/>
            <person name="Guevara-Luna J."/>
            <person name="Yan J."/>
            <person name="Arroyo-Herrera I."/>
            <person name="Li Y."/>
            <person name="Vasquez-Murrieta M.S."/>
            <person name="Wang E.T."/>
        </authorList>
    </citation>
    <scope>NUCLEOTIDE SEQUENCE</scope>
    <source>
        <strain evidence="2">CH26</strain>
    </source>
</reference>
<comment type="caution">
    <text evidence="2">The sequence shown here is derived from an EMBL/GenBank/DDBJ whole genome shotgun (WGS) entry which is preliminary data.</text>
</comment>
<accession>A0AAJ2LNN6</accession>
<feature type="region of interest" description="Disordered" evidence="1">
    <location>
        <begin position="51"/>
        <end position="73"/>
    </location>
</feature>
<name>A0AAJ2LNN6_9HYPH</name>
<dbReference type="Proteomes" id="UP001268610">
    <property type="component" value="Unassembled WGS sequence"/>
</dbReference>
<evidence type="ECO:0000313" key="3">
    <source>
        <dbReference type="Proteomes" id="UP001268610"/>
    </source>
</evidence>
<evidence type="ECO:0000256" key="1">
    <source>
        <dbReference type="SAM" id="MobiDB-lite"/>
    </source>
</evidence>
<dbReference type="AlphaFoldDB" id="A0AAJ2LNN6"/>
<gene>
    <name evidence="2" type="ORF">RJJ65_21775</name>
</gene>